<dbReference type="EMBL" id="RQTK01000203">
    <property type="protein sequence ID" value="RUS84504.1"/>
    <property type="molecule type" value="Genomic_DNA"/>
</dbReference>
<dbReference type="GO" id="GO:0004181">
    <property type="term" value="F:metallocarboxypeptidase activity"/>
    <property type="evidence" value="ECO:0007669"/>
    <property type="project" value="InterPro"/>
</dbReference>
<feature type="signal peptide" evidence="5">
    <location>
        <begin position="1"/>
        <end position="32"/>
    </location>
</feature>
<dbReference type="OrthoDB" id="3626597at2759"/>
<dbReference type="PANTHER" id="PTHR11705">
    <property type="entry name" value="PROTEASE FAMILY M14 CARBOXYPEPTIDASE A,B"/>
    <property type="match status" value="1"/>
</dbReference>
<dbReference type="PROSITE" id="PS52035">
    <property type="entry name" value="PEPTIDASE_M14"/>
    <property type="match status" value="1"/>
</dbReference>
<dbReference type="CDD" id="cd06227">
    <property type="entry name" value="M14-CPA-like"/>
    <property type="match status" value="1"/>
</dbReference>
<keyword evidence="4" id="KW-1133">Transmembrane helix</keyword>
<evidence type="ECO:0000256" key="1">
    <source>
        <dbReference type="ARBA" id="ARBA00001947"/>
    </source>
</evidence>
<comment type="similarity">
    <text evidence="2 3">Belongs to the peptidase M14 family.</text>
</comment>
<keyword evidence="4" id="KW-0472">Membrane</keyword>
<evidence type="ECO:0000256" key="3">
    <source>
        <dbReference type="PROSITE-ProRule" id="PRU01379"/>
    </source>
</evidence>
<dbReference type="GO" id="GO:0006508">
    <property type="term" value="P:proteolysis"/>
    <property type="evidence" value="ECO:0007669"/>
    <property type="project" value="InterPro"/>
</dbReference>
<evidence type="ECO:0000313" key="7">
    <source>
        <dbReference type="EMBL" id="RUS84504.1"/>
    </source>
</evidence>
<feature type="active site" description="Proton donor/acceptor" evidence="3">
    <location>
        <position position="317"/>
    </location>
</feature>
<dbReference type="InterPro" id="IPR034269">
    <property type="entry name" value="At5g42320_M14_CPD"/>
</dbReference>
<feature type="domain" description="Peptidase M14" evidence="6">
    <location>
        <begin position="48"/>
        <end position="358"/>
    </location>
</feature>
<dbReference type="SUPFAM" id="SSF53187">
    <property type="entry name" value="Zn-dependent exopeptidases"/>
    <property type="match status" value="1"/>
</dbReference>
<dbReference type="Gene3D" id="3.40.630.10">
    <property type="entry name" value="Zn peptidases"/>
    <property type="match status" value="1"/>
</dbReference>
<evidence type="ECO:0000259" key="6">
    <source>
        <dbReference type="PROSITE" id="PS52035"/>
    </source>
</evidence>
<gene>
    <name evidence="7" type="ORF">EGW08_007743</name>
</gene>
<name>A0A3S0ZW84_ELYCH</name>
<dbReference type="AlphaFoldDB" id="A0A3S0ZW84"/>
<evidence type="ECO:0000313" key="8">
    <source>
        <dbReference type="Proteomes" id="UP000271974"/>
    </source>
</evidence>
<feature type="chain" id="PRO_5018690644" description="Peptidase M14 domain-containing protein" evidence="5">
    <location>
        <begin position="33"/>
        <end position="463"/>
    </location>
</feature>
<feature type="transmembrane region" description="Helical" evidence="4">
    <location>
        <begin position="418"/>
        <end position="439"/>
    </location>
</feature>
<comment type="cofactor">
    <cofactor evidence="1">
        <name>Zn(2+)</name>
        <dbReference type="ChEBI" id="CHEBI:29105"/>
    </cofactor>
</comment>
<protein>
    <recommendedName>
        <fullName evidence="6">Peptidase M14 domain-containing protein</fullName>
    </recommendedName>
</protein>
<evidence type="ECO:0000256" key="4">
    <source>
        <dbReference type="SAM" id="Phobius"/>
    </source>
</evidence>
<dbReference type="PANTHER" id="PTHR11705:SF119">
    <property type="entry name" value="OS02G0119300 PROTEIN"/>
    <property type="match status" value="1"/>
</dbReference>
<evidence type="ECO:0000256" key="5">
    <source>
        <dbReference type="SAM" id="SignalP"/>
    </source>
</evidence>
<dbReference type="STRING" id="188477.A0A3S0ZW84"/>
<dbReference type="Pfam" id="PF00246">
    <property type="entry name" value="Peptidase_M14"/>
    <property type="match status" value="1"/>
</dbReference>
<dbReference type="GO" id="GO:0005615">
    <property type="term" value="C:extracellular space"/>
    <property type="evidence" value="ECO:0007669"/>
    <property type="project" value="TreeGrafter"/>
</dbReference>
<reference evidence="7 8" key="1">
    <citation type="submission" date="2019-01" db="EMBL/GenBank/DDBJ databases">
        <title>A draft genome assembly of the solar-powered sea slug Elysia chlorotica.</title>
        <authorList>
            <person name="Cai H."/>
            <person name="Li Q."/>
            <person name="Fang X."/>
            <person name="Li J."/>
            <person name="Curtis N.E."/>
            <person name="Altenburger A."/>
            <person name="Shibata T."/>
            <person name="Feng M."/>
            <person name="Maeda T."/>
            <person name="Schwartz J.A."/>
            <person name="Shigenobu S."/>
            <person name="Lundholm N."/>
            <person name="Nishiyama T."/>
            <person name="Yang H."/>
            <person name="Hasebe M."/>
            <person name="Li S."/>
            <person name="Pierce S.K."/>
            <person name="Wang J."/>
        </authorList>
    </citation>
    <scope>NUCLEOTIDE SEQUENCE [LARGE SCALE GENOMIC DNA]</scope>
    <source>
        <strain evidence="7">EC2010</strain>
        <tissue evidence="7">Whole organism of an adult</tissue>
    </source>
</reference>
<dbReference type="GO" id="GO:0008270">
    <property type="term" value="F:zinc ion binding"/>
    <property type="evidence" value="ECO:0007669"/>
    <property type="project" value="InterPro"/>
</dbReference>
<dbReference type="InterPro" id="IPR000834">
    <property type="entry name" value="Peptidase_M14"/>
</dbReference>
<accession>A0A3S0ZW84</accession>
<proteinExistence type="inferred from homology"/>
<keyword evidence="8" id="KW-1185">Reference proteome</keyword>
<comment type="caution">
    <text evidence="7">The sequence shown here is derived from an EMBL/GenBank/DDBJ whole genome shotgun (WGS) entry which is preliminary data.</text>
</comment>
<keyword evidence="5" id="KW-0732">Signal</keyword>
<sequence length="463" mass="53196">MATPPGFQMQVLRENLLFLTSITVFILTLSAGVDVQPQEERYEPDYTCYHNVSSIETELRLLSMRHAGFIQLNNDYRSRAGHSQLVLRMSNFSSGVQTVAGGKVRVLLSYGEHAREFFPVESMLYFIKNVTNGASFSLNKSSNHTFSMWVLNNFDIIFIGMANPDGRDYIEKTRNYCWRGTQSGVDINRNFDWNFGGPGSSNNSKDGEFRGLHPFSEPETEVFRNLSYVFAPDAFISFHSGARHIYIPFADSLSQHSRRQPINKTLLLRLARYMSRSCPSRPFKFGLAYDLTGYTADGTAFDFMAGHEKIPFSLAVELWEHKKHEGQSCFDEFNPKSEVLQAELSLVHPMYIELLKYLQKWKKESFQRFQVKKDIDSLLIRRKKDDGHQRLPIRKNAMFYSEDSKANRDFGATLPSQLAFLMLFILMIALVALLVRHVCQMVRKKRIISLRSLSATFSLLKLS</sequence>
<keyword evidence="4" id="KW-0812">Transmembrane</keyword>
<organism evidence="7 8">
    <name type="scientific">Elysia chlorotica</name>
    <name type="common">Eastern emerald elysia</name>
    <name type="synonym">Sea slug</name>
    <dbReference type="NCBI Taxonomy" id="188477"/>
    <lineage>
        <taxon>Eukaryota</taxon>
        <taxon>Metazoa</taxon>
        <taxon>Spiralia</taxon>
        <taxon>Lophotrochozoa</taxon>
        <taxon>Mollusca</taxon>
        <taxon>Gastropoda</taxon>
        <taxon>Heterobranchia</taxon>
        <taxon>Euthyneura</taxon>
        <taxon>Panpulmonata</taxon>
        <taxon>Sacoglossa</taxon>
        <taxon>Placobranchoidea</taxon>
        <taxon>Plakobranchidae</taxon>
        <taxon>Elysia</taxon>
    </lineage>
</organism>
<dbReference type="Proteomes" id="UP000271974">
    <property type="component" value="Unassembled WGS sequence"/>
</dbReference>
<evidence type="ECO:0000256" key="2">
    <source>
        <dbReference type="ARBA" id="ARBA00005988"/>
    </source>
</evidence>
<dbReference type="SMART" id="SM00631">
    <property type="entry name" value="Zn_pept"/>
    <property type="match status" value="1"/>
</dbReference>